<dbReference type="Pfam" id="PF07162">
    <property type="entry name" value="B9-C2"/>
    <property type="match status" value="1"/>
</dbReference>
<comment type="similarity">
    <text evidence="8">Belongs to the B9D family.</text>
</comment>
<dbReference type="PANTHER" id="PTHR12968">
    <property type="entry name" value="B9 DOMAIN-CONTAINING"/>
    <property type="match status" value="1"/>
</dbReference>
<keyword evidence="4" id="KW-0970">Cilium biogenesis/degradation</keyword>
<comment type="function">
    <text evidence="7">Component of the tectonic-like complex, a complex localized at the transition zone of primary cilia and acting as a barrier that prevents diffusion of transmembrane proteins between the cilia and plasma membranes. Required for ciliogenesis and sonic hedgehog/SHH signaling.</text>
</comment>
<dbReference type="OrthoDB" id="431939at2759"/>
<keyword evidence="6" id="KW-0966">Cell projection</keyword>
<dbReference type="PROSITE" id="PS51381">
    <property type="entry name" value="C2_B9"/>
    <property type="match status" value="1"/>
</dbReference>
<evidence type="ECO:0000256" key="5">
    <source>
        <dbReference type="ARBA" id="ARBA00023212"/>
    </source>
</evidence>
<evidence type="ECO:0000256" key="9">
    <source>
        <dbReference type="ARBA" id="ARBA00039274"/>
    </source>
</evidence>
<reference evidence="11" key="2">
    <citation type="submission" date="2025-09" db="UniProtKB">
        <authorList>
            <consortium name="Ensembl"/>
        </authorList>
    </citation>
    <scope>IDENTIFICATION</scope>
</reference>
<keyword evidence="3" id="KW-0963">Cytoplasm</keyword>
<keyword evidence="12" id="KW-1185">Reference proteome</keyword>
<evidence type="ECO:0000256" key="2">
    <source>
        <dbReference type="ARBA" id="ARBA00011495"/>
    </source>
</evidence>
<evidence type="ECO:0000256" key="7">
    <source>
        <dbReference type="ARBA" id="ARBA00037148"/>
    </source>
</evidence>
<evidence type="ECO:0000256" key="4">
    <source>
        <dbReference type="ARBA" id="ARBA00022794"/>
    </source>
</evidence>
<dbReference type="GO" id="GO:0060271">
    <property type="term" value="P:cilium assembly"/>
    <property type="evidence" value="ECO:0007669"/>
    <property type="project" value="TreeGrafter"/>
</dbReference>
<evidence type="ECO:0000256" key="8">
    <source>
        <dbReference type="ARBA" id="ARBA00038411"/>
    </source>
</evidence>
<name>A0A8C5PTQ6_9ANUR</name>
<accession>A0A8C5PTQ6</accession>
<feature type="compositionally biased region" description="Basic and acidic residues" evidence="10">
    <location>
        <begin position="96"/>
        <end position="110"/>
    </location>
</feature>
<gene>
    <name evidence="11" type="primary">B9D1</name>
</gene>
<dbReference type="InterPro" id="IPR010796">
    <property type="entry name" value="C2_B9-type_dom"/>
</dbReference>
<comment type="subcellular location">
    <subcellularLocation>
        <location evidence="1">Cytoplasm</location>
        <location evidence="1">Cytoskeleton</location>
        <location evidence="1">Cilium basal body</location>
    </subcellularLocation>
</comment>
<organism evidence="11 12">
    <name type="scientific">Leptobrachium leishanense</name>
    <name type="common">Leishan spiny toad</name>
    <dbReference type="NCBI Taxonomy" id="445787"/>
    <lineage>
        <taxon>Eukaryota</taxon>
        <taxon>Metazoa</taxon>
        <taxon>Chordata</taxon>
        <taxon>Craniata</taxon>
        <taxon>Vertebrata</taxon>
        <taxon>Euteleostomi</taxon>
        <taxon>Amphibia</taxon>
        <taxon>Batrachia</taxon>
        <taxon>Anura</taxon>
        <taxon>Pelobatoidea</taxon>
        <taxon>Megophryidae</taxon>
        <taxon>Leptobrachium</taxon>
    </lineage>
</organism>
<evidence type="ECO:0000313" key="11">
    <source>
        <dbReference type="Ensembl" id="ENSLLEP00000027268.1"/>
    </source>
</evidence>
<keyword evidence="5" id="KW-0206">Cytoskeleton</keyword>
<dbReference type="Ensembl" id="ENSLLET00000028325.1">
    <property type="protein sequence ID" value="ENSLLEP00000027268.1"/>
    <property type="gene ID" value="ENSLLEG00000017127.1"/>
</dbReference>
<protein>
    <recommendedName>
        <fullName evidence="9">B9 domain-containing protein 1</fullName>
    </recommendedName>
</protein>
<evidence type="ECO:0000256" key="1">
    <source>
        <dbReference type="ARBA" id="ARBA00004120"/>
    </source>
</evidence>
<evidence type="ECO:0000256" key="3">
    <source>
        <dbReference type="ARBA" id="ARBA00022490"/>
    </source>
</evidence>
<dbReference type="Proteomes" id="UP000694569">
    <property type="component" value="Unplaced"/>
</dbReference>
<sequence>MHTGRERDTCTQRERHMHTERERDTCTQGERDTCTQGERHMHTERETHAHRERERHMHTGRERHMHTGRERHAHRERETQGERHTQTWRESTQIGRETHTETHTQREGEREIFTSCPLNKIKQQLKMFSVSCRLLEKGSSKSSFLFRLQHEPVFQTAAPSVEVWPLLFPSVVARQPASLATVLRPVPRRLDYPSPSSVTDQLRSCPDVRHGLRSQRLPAERARADRERGGPQIVISVYGPDIFGNDVVRGYGAVHLPFTSGRHKKNIPMFVPESSSHLQKFTSWLMGRHPEFTDPKVVAQGEGREVTRVRSQGFLTVTFNVVTKDLKKLGYNNAAAALQSTPVIPNP</sequence>
<reference evidence="11" key="1">
    <citation type="submission" date="2025-08" db="UniProtKB">
        <authorList>
            <consortium name="Ensembl"/>
        </authorList>
    </citation>
    <scope>IDENTIFICATION</scope>
</reference>
<evidence type="ECO:0000256" key="6">
    <source>
        <dbReference type="ARBA" id="ARBA00023273"/>
    </source>
</evidence>
<evidence type="ECO:0000256" key="10">
    <source>
        <dbReference type="SAM" id="MobiDB-lite"/>
    </source>
</evidence>
<proteinExistence type="inferred from homology"/>
<dbReference type="GeneTree" id="ENSGT00940000160079"/>
<evidence type="ECO:0000313" key="12">
    <source>
        <dbReference type="Proteomes" id="UP000694569"/>
    </source>
</evidence>
<dbReference type="GO" id="GO:0036038">
    <property type="term" value="C:MKS complex"/>
    <property type="evidence" value="ECO:0007669"/>
    <property type="project" value="TreeGrafter"/>
</dbReference>
<comment type="subunit">
    <text evidence="2">Part of the tectonic-like complex (also named B9 complex).</text>
</comment>
<feature type="region of interest" description="Disordered" evidence="10">
    <location>
        <begin position="1"/>
        <end position="110"/>
    </location>
</feature>
<dbReference type="PANTHER" id="PTHR12968:SF1">
    <property type="entry name" value="B9 DOMAIN-CONTAINING PROTEIN 1"/>
    <property type="match status" value="1"/>
</dbReference>
<dbReference type="AlphaFoldDB" id="A0A8C5PTQ6"/>
<feature type="compositionally biased region" description="Basic and acidic residues" evidence="10">
    <location>
        <begin position="1"/>
        <end position="87"/>
    </location>
</feature>